<evidence type="ECO:0000256" key="4">
    <source>
        <dbReference type="ARBA" id="ARBA00022801"/>
    </source>
</evidence>
<feature type="domain" description="Isochorismatase-like" evidence="8">
    <location>
        <begin position="5"/>
        <end position="208"/>
    </location>
</feature>
<evidence type="ECO:0000256" key="7">
    <source>
        <dbReference type="ARBA" id="ARBA00043224"/>
    </source>
</evidence>
<dbReference type="GO" id="GO:0019363">
    <property type="term" value="P:pyridine nucleotide biosynthetic process"/>
    <property type="evidence" value="ECO:0007669"/>
    <property type="project" value="UniProtKB-KW"/>
</dbReference>
<dbReference type="EC" id="3.5.1.19" evidence="6"/>
<name>A0A6A7FYU1_9CRUS</name>
<comment type="pathway">
    <text evidence="5">Cofactor biosynthesis; nicotinate biosynthesis; nicotinate from nicotinamide: step 1/1.</text>
</comment>
<dbReference type="InterPro" id="IPR052347">
    <property type="entry name" value="Isochorismatase_Nicotinamidase"/>
</dbReference>
<evidence type="ECO:0000256" key="6">
    <source>
        <dbReference type="ARBA" id="ARBA00039017"/>
    </source>
</evidence>
<dbReference type="SUPFAM" id="SSF52499">
    <property type="entry name" value="Isochorismatase-like hydrolases"/>
    <property type="match status" value="1"/>
</dbReference>
<dbReference type="EMBL" id="IACT01004591">
    <property type="protein sequence ID" value="LAC23778.1"/>
    <property type="molecule type" value="mRNA"/>
</dbReference>
<proteinExistence type="evidence at transcript level"/>
<dbReference type="InterPro" id="IPR000868">
    <property type="entry name" value="Isochorismatase-like_dom"/>
</dbReference>
<keyword evidence="4" id="KW-0378">Hydrolase</keyword>
<dbReference type="Gene3D" id="3.40.50.850">
    <property type="entry name" value="Isochorismatase-like"/>
    <property type="match status" value="1"/>
</dbReference>
<dbReference type="InterPro" id="IPR036380">
    <property type="entry name" value="Isochorismatase-like_sf"/>
</dbReference>
<dbReference type="PANTHER" id="PTHR11080">
    <property type="entry name" value="PYRAZINAMIDASE/NICOTINAMIDASE"/>
    <property type="match status" value="1"/>
</dbReference>
<protein>
    <recommendedName>
        <fullName evidence="6">nicotinamidase</fullName>
        <ecNumber evidence="6">3.5.1.19</ecNumber>
    </recommendedName>
    <alternativeName>
        <fullName evidence="7">Nicotinamide deamidase</fullName>
    </alternativeName>
</protein>
<dbReference type="AlphaFoldDB" id="A0A6A7FYU1"/>
<reference evidence="9" key="1">
    <citation type="submission" date="2017-11" db="EMBL/GenBank/DDBJ databases">
        <title>The sensing device of the deep-sea amphipod.</title>
        <authorList>
            <person name="Kobayashi H."/>
            <person name="Nagahama T."/>
            <person name="Arai W."/>
            <person name="Sasagawa Y."/>
            <person name="Umeda M."/>
            <person name="Hayashi T."/>
            <person name="Nikaido I."/>
            <person name="Watanabe H."/>
            <person name="Oguri K."/>
            <person name="Kitazato H."/>
            <person name="Fujioka K."/>
            <person name="Kido Y."/>
            <person name="Takami H."/>
        </authorList>
    </citation>
    <scope>NUCLEOTIDE SEQUENCE</scope>
    <source>
        <tissue evidence="9">Whole body</tissue>
    </source>
</reference>
<accession>A0A6A7FYU1</accession>
<dbReference type="Pfam" id="PF00857">
    <property type="entry name" value="Isochorismatase"/>
    <property type="match status" value="1"/>
</dbReference>
<evidence type="ECO:0000256" key="3">
    <source>
        <dbReference type="ARBA" id="ARBA00022723"/>
    </source>
</evidence>
<evidence type="ECO:0000256" key="1">
    <source>
        <dbReference type="ARBA" id="ARBA00006336"/>
    </source>
</evidence>
<evidence type="ECO:0000256" key="2">
    <source>
        <dbReference type="ARBA" id="ARBA00022642"/>
    </source>
</evidence>
<keyword evidence="2" id="KW-0662">Pyridine nucleotide biosynthesis</keyword>
<sequence length="215" mass="23935">MSKSSALIIVDVQNDFCPPKGSLQVAGGLEAIDVINQIRKDNEFKTIILTQDFHPQNHSSFHSNNAHHPKASLFQPLDLGNGKSQVMWPDHCVQGSKGCEFHPKLVRQDSDIIVQKGKHVEVDSYSGFFDNDHKSKTDLHDILKENGITDVFVVGLAYDYCVGYTAIDAHQLGYKTRVIEDATRAVAEDSKIERINEMKALGIDILQSKEISGLF</sequence>
<evidence type="ECO:0000313" key="9">
    <source>
        <dbReference type="EMBL" id="LAC23778.1"/>
    </source>
</evidence>
<dbReference type="GO" id="GO:0008936">
    <property type="term" value="F:nicotinamidase activity"/>
    <property type="evidence" value="ECO:0007669"/>
    <property type="project" value="UniProtKB-EC"/>
</dbReference>
<dbReference type="GO" id="GO:0046872">
    <property type="term" value="F:metal ion binding"/>
    <property type="evidence" value="ECO:0007669"/>
    <property type="project" value="UniProtKB-KW"/>
</dbReference>
<evidence type="ECO:0000256" key="5">
    <source>
        <dbReference type="ARBA" id="ARBA00037900"/>
    </source>
</evidence>
<evidence type="ECO:0000259" key="8">
    <source>
        <dbReference type="Pfam" id="PF00857"/>
    </source>
</evidence>
<dbReference type="PANTHER" id="PTHR11080:SF2">
    <property type="entry name" value="LD05707P"/>
    <property type="match status" value="1"/>
</dbReference>
<comment type="similarity">
    <text evidence="1">Belongs to the isochorismatase family.</text>
</comment>
<dbReference type="CDD" id="cd01011">
    <property type="entry name" value="nicotinamidase"/>
    <property type="match status" value="1"/>
</dbReference>
<organism evidence="9">
    <name type="scientific">Hirondellea gigas</name>
    <dbReference type="NCBI Taxonomy" id="1518452"/>
    <lineage>
        <taxon>Eukaryota</taxon>
        <taxon>Metazoa</taxon>
        <taxon>Ecdysozoa</taxon>
        <taxon>Arthropoda</taxon>
        <taxon>Crustacea</taxon>
        <taxon>Multicrustacea</taxon>
        <taxon>Malacostraca</taxon>
        <taxon>Eumalacostraca</taxon>
        <taxon>Peracarida</taxon>
        <taxon>Amphipoda</taxon>
        <taxon>Amphilochidea</taxon>
        <taxon>Lysianassida</taxon>
        <taxon>Lysianassidira</taxon>
        <taxon>Lysianassoidea</taxon>
        <taxon>Lysianassidae</taxon>
        <taxon>Hirondellea</taxon>
    </lineage>
</organism>
<dbReference type="NCBIfam" id="NF008623">
    <property type="entry name" value="PRK11609.1"/>
    <property type="match status" value="1"/>
</dbReference>
<keyword evidence="3" id="KW-0479">Metal-binding</keyword>